<accession>A0A399RPC7</accession>
<evidence type="ECO:0000313" key="5">
    <source>
        <dbReference type="Proteomes" id="UP000265845"/>
    </source>
</evidence>
<keyword evidence="4" id="KW-0489">Methyltransferase</keyword>
<feature type="coiled-coil region" evidence="1">
    <location>
        <begin position="666"/>
        <end position="795"/>
    </location>
</feature>
<feature type="region of interest" description="Disordered" evidence="2">
    <location>
        <begin position="38"/>
        <end position="65"/>
    </location>
</feature>
<feature type="domain" description="Methyltransferase FkbM" evidence="3">
    <location>
        <begin position="166"/>
        <end position="316"/>
    </location>
</feature>
<organism evidence="4 5">
    <name type="scientific">Henriciella algicola</name>
    <dbReference type="NCBI Taxonomy" id="1608422"/>
    <lineage>
        <taxon>Bacteria</taxon>
        <taxon>Pseudomonadati</taxon>
        <taxon>Pseudomonadota</taxon>
        <taxon>Alphaproteobacteria</taxon>
        <taxon>Hyphomonadales</taxon>
        <taxon>Hyphomonadaceae</taxon>
        <taxon>Henriciella</taxon>
    </lineage>
</organism>
<name>A0A399RPC7_9PROT</name>
<dbReference type="GO" id="GO:0008168">
    <property type="term" value="F:methyltransferase activity"/>
    <property type="evidence" value="ECO:0007669"/>
    <property type="project" value="UniProtKB-KW"/>
</dbReference>
<gene>
    <name evidence="4" type="ORF">D1222_08085</name>
</gene>
<comment type="caution">
    <text evidence="4">The sequence shown here is derived from an EMBL/GenBank/DDBJ whole genome shotgun (WGS) entry which is preliminary data.</text>
</comment>
<dbReference type="Gene3D" id="3.40.50.150">
    <property type="entry name" value="Vaccinia Virus protein VP39"/>
    <property type="match status" value="1"/>
</dbReference>
<reference evidence="4 5" key="1">
    <citation type="submission" date="2018-08" db="EMBL/GenBank/DDBJ databases">
        <title>Henriciella mobilis sp. nov., isolated from seawater.</title>
        <authorList>
            <person name="Cheng H."/>
            <person name="Wu Y.-H."/>
            <person name="Xu X.-W."/>
            <person name="Guo L.-L."/>
        </authorList>
    </citation>
    <scope>NUCLEOTIDE SEQUENCE [LARGE SCALE GENOMIC DNA]</scope>
    <source>
        <strain evidence="4 5">CCUG67844</strain>
    </source>
</reference>
<evidence type="ECO:0000313" key="4">
    <source>
        <dbReference type="EMBL" id="RIJ32173.1"/>
    </source>
</evidence>
<proteinExistence type="predicted"/>
<dbReference type="Proteomes" id="UP000265845">
    <property type="component" value="Unassembled WGS sequence"/>
</dbReference>
<dbReference type="InterPro" id="IPR052514">
    <property type="entry name" value="SAM-dependent_MTase"/>
</dbReference>
<evidence type="ECO:0000256" key="1">
    <source>
        <dbReference type="SAM" id="Coils"/>
    </source>
</evidence>
<keyword evidence="5" id="KW-1185">Reference proteome</keyword>
<dbReference type="AlphaFoldDB" id="A0A399RPC7"/>
<feature type="coiled-coil region" evidence="1">
    <location>
        <begin position="425"/>
        <end position="498"/>
    </location>
</feature>
<dbReference type="PANTHER" id="PTHR34203:SF15">
    <property type="entry name" value="SLL1173 PROTEIN"/>
    <property type="match status" value="1"/>
</dbReference>
<feature type="region of interest" description="Disordered" evidence="2">
    <location>
        <begin position="640"/>
        <end position="663"/>
    </location>
</feature>
<keyword evidence="4" id="KW-0808">Transferase</keyword>
<dbReference type="InterPro" id="IPR006342">
    <property type="entry name" value="FkbM_mtfrase"/>
</dbReference>
<dbReference type="EMBL" id="QWGA01000003">
    <property type="protein sequence ID" value="RIJ32173.1"/>
    <property type="molecule type" value="Genomic_DNA"/>
</dbReference>
<dbReference type="OrthoDB" id="9814604at2"/>
<dbReference type="Pfam" id="PF05050">
    <property type="entry name" value="Methyltransf_21"/>
    <property type="match status" value="1"/>
</dbReference>
<protein>
    <submittedName>
        <fullName evidence="4">FkbM family methyltransferase</fullName>
    </submittedName>
</protein>
<dbReference type="PANTHER" id="PTHR34203">
    <property type="entry name" value="METHYLTRANSFERASE, FKBM FAMILY PROTEIN"/>
    <property type="match status" value="1"/>
</dbReference>
<evidence type="ECO:0000256" key="2">
    <source>
        <dbReference type="SAM" id="MobiDB-lite"/>
    </source>
</evidence>
<keyword evidence="1" id="KW-0175">Coiled coil</keyword>
<feature type="compositionally biased region" description="Low complexity" evidence="2">
    <location>
        <begin position="42"/>
        <end position="59"/>
    </location>
</feature>
<dbReference type="InterPro" id="IPR029063">
    <property type="entry name" value="SAM-dependent_MTases_sf"/>
</dbReference>
<evidence type="ECO:0000259" key="3">
    <source>
        <dbReference type="Pfam" id="PF05050"/>
    </source>
</evidence>
<feature type="coiled-coil region" evidence="1">
    <location>
        <begin position="531"/>
        <end position="628"/>
    </location>
</feature>
<sequence length="813" mass="90870">MDQALPRRRTCRQKTQSQLEIDIGSGDRIRCSNFRRRMTNMAQPKKQTKTAPAKAAAKPKSADRRAPYLLEGESPEPELLSLFHLLGTIQDTEARIELSGLVRARLRSLYPAGSGKIGTANLKNGLRFDVDLGDLFGAEFFVGNMNETDVLNALTATLPADANTVDVGANFGLFGVHAGHVAETGKVIALEPLPSACKLLETNVQQNGLSDRVEVINAAVSQRGGKAKFFVATDGAFSGLRDTGRSPVLDTVNVSKVALDKCEPVNALDRIDFLKIDTEGHENQVLAGAHKTLARATEALVMLEYSHKNLTADTRESFLGELQPLMEAGFEAQLFDGNQKLVKLKKAGDIPAETSGTVFLAGKDCAWAADFFSALANEVDATKHAASDGSTVVILHEFTKLRNQLADVDRLQSAFPSTDGDASISKRVLREVNRLRTESERAETQFRTELERAEAYRNGLQGHYDKADADRKRLRQKSDQLAEAVEKYKARLEAFQTATDALHEKMNARDEEHLKKIADIKSSLDHQYERAEELKKTLVESMTTRKELEGKLTEANELLKASKQEISSTKRLLTHAEARVTDLEGKLKTAATARDSLNERMEAFRNLSSDLQQKLEAAKAAQETARRDFDLLLSKEKTAHEQTRTRLEADLSKEKAAHEKTHQDLKQILSEERNAHKQTKADLTREKTAHEKTHRDLKFIISEERNALKREKAAHEKTHRDLKMLLSQERAAHSETRQHLDVSRELRADQRRELDEAATRQAALEAEVAALTEEKRALQTEIDEKRALVRVIQQREALHEIGLGKHLRRRDRS</sequence>
<dbReference type="SUPFAM" id="SSF53335">
    <property type="entry name" value="S-adenosyl-L-methionine-dependent methyltransferases"/>
    <property type="match status" value="1"/>
</dbReference>
<dbReference type="NCBIfam" id="TIGR01444">
    <property type="entry name" value="fkbM_fam"/>
    <property type="match status" value="1"/>
</dbReference>
<dbReference type="GO" id="GO:0032259">
    <property type="term" value="P:methylation"/>
    <property type="evidence" value="ECO:0007669"/>
    <property type="project" value="UniProtKB-KW"/>
</dbReference>